<dbReference type="RefSeq" id="WP_159267564.1">
    <property type="nucleotide sequence ID" value="NZ_CACSIK010000001.1"/>
</dbReference>
<feature type="transmembrane region" description="Helical" evidence="1">
    <location>
        <begin position="44"/>
        <end position="59"/>
    </location>
</feature>
<accession>A0A5S9N9Y8</accession>
<protein>
    <submittedName>
        <fullName evidence="3">Uncharacterized protein</fullName>
    </submittedName>
</protein>
<feature type="transmembrane region" description="Helical" evidence="1">
    <location>
        <begin position="80"/>
        <end position="100"/>
    </location>
</feature>
<proteinExistence type="predicted"/>
<keyword evidence="4" id="KW-1185">Reference proteome</keyword>
<evidence type="ECO:0000313" key="3">
    <source>
        <dbReference type="EMBL" id="CAA0085842.1"/>
    </source>
</evidence>
<dbReference type="AlphaFoldDB" id="A0A5S9N9Y8"/>
<dbReference type="EMBL" id="CACSIK010000001">
    <property type="protein sequence ID" value="CAA0085842.1"/>
    <property type="molecule type" value="Genomic_DNA"/>
</dbReference>
<dbReference type="EMBL" id="CACSIM010000001">
    <property type="protein sequence ID" value="CAA0080099.1"/>
    <property type="molecule type" value="Genomic_DNA"/>
</dbReference>
<reference evidence="4 5" key="1">
    <citation type="submission" date="2019-11" db="EMBL/GenBank/DDBJ databases">
        <authorList>
            <person name="Holert J."/>
        </authorList>
    </citation>
    <scope>NUCLEOTIDE SEQUENCE [LARGE SCALE GENOMIC DNA]</scope>
    <source>
        <strain evidence="2">BC3_2A</strain>
        <strain evidence="3">SB11_1A</strain>
    </source>
</reference>
<sequence length="110" mass="12438">MNGIIFSSQDEMVAIRYFSSLNNTVGAVAFAVAISLLQFKRPEILAYGAVFVFSIWAFKQGIEYRRMLRFIRPEARPSTLVFIQHGWLYIISLVLLSLIAGGQLTNAMFN</sequence>
<evidence type="ECO:0000256" key="1">
    <source>
        <dbReference type="SAM" id="Phobius"/>
    </source>
</evidence>
<dbReference type="Proteomes" id="UP000439591">
    <property type="component" value="Unassembled WGS sequence"/>
</dbReference>
<gene>
    <name evidence="3" type="ORF">IHBHHGIJ_00908</name>
    <name evidence="2" type="ORF">KFEGEMFD_00243</name>
</gene>
<evidence type="ECO:0000313" key="5">
    <source>
        <dbReference type="Proteomes" id="UP000439591"/>
    </source>
</evidence>
<name>A0A5S9N9Y8_9GAMM</name>
<dbReference type="Proteomes" id="UP000435877">
    <property type="component" value="Unassembled WGS sequence"/>
</dbReference>
<keyword evidence="1" id="KW-1133">Transmembrane helix</keyword>
<evidence type="ECO:0000313" key="2">
    <source>
        <dbReference type="EMBL" id="CAA0080099.1"/>
    </source>
</evidence>
<feature type="transmembrane region" description="Helical" evidence="1">
    <location>
        <begin position="21"/>
        <end position="38"/>
    </location>
</feature>
<evidence type="ECO:0000313" key="4">
    <source>
        <dbReference type="Proteomes" id="UP000435877"/>
    </source>
</evidence>
<keyword evidence="1" id="KW-0812">Transmembrane</keyword>
<organism evidence="3 4">
    <name type="scientific">Zhongshania aliphaticivorans</name>
    <dbReference type="NCBI Taxonomy" id="1470434"/>
    <lineage>
        <taxon>Bacteria</taxon>
        <taxon>Pseudomonadati</taxon>
        <taxon>Pseudomonadota</taxon>
        <taxon>Gammaproteobacteria</taxon>
        <taxon>Cellvibrionales</taxon>
        <taxon>Spongiibacteraceae</taxon>
        <taxon>Zhongshania</taxon>
    </lineage>
</organism>
<keyword evidence="1" id="KW-0472">Membrane</keyword>